<dbReference type="PANTHER" id="PTHR24305:SF230">
    <property type="entry name" value="P450, PUTATIVE (EUROFUNG)-RELATED"/>
    <property type="match status" value="1"/>
</dbReference>
<comment type="caution">
    <text evidence="11">The sequence shown here is derived from an EMBL/GenBank/DDBJ whole genome shotgun (WGS) entry which is preliminary data.</text>
</comment>
<dbReference type="CDD" id="cd11058">
    <property type="entry name" value="CYP60B-like"/>
    <property type="match status" value="1"/>
</dbReference>
<feature type="transmembrane region" description="Helical" evidence="10">
    <location>
        <begin position="17"/>
        <end position="38"/>
    </location>
</feature>
<gene>
    <name evidence="11" type="ORF">N656DRAFT_802810</name>
</gene>
<keyword evidence="3 8" id="KW-0349">Heme</keyword>
<dbReference type="GO" id="GO:0005506">
    <property type="term" value="F:iron ion binding"/>
    <property type="evidence" value="ECO:0007669"/>
    <property type="project" value="InterPro"/>
</dbReference>
<dbReference type="AlphaFoldDB" id="A0AAN6T7W8"/>
<keyword evidence="7 9" id="KW-0503">Monooxygenase</keyword>
<dbReference type="InterPro" id="IPR001128">
    <property type="entry name" value="Cyt_P450"/>
</dbReference>
<reference evidence="11" key="2">
    <citation type="submission" date="2023-05" db="EMBL/GenBank/DDBJ databases">
        <authorList>
            <consortium name="Lawrence Berkeley National Laboratory"/>
            <person name="Steindorff A."/>
            <person name="Hensen N."/>
            <person name="Bonometti L."/>
            <person name="Westerberg I."/>
            <person name="Brannstrom I.O."/>
            <person name="Guillou S."/>
            <person name="Cros-Aarteil S."/>
            <person name="Calhoun S."/>
            <person name="Haridas S."/>
            <person name="Kuo A."/>
            <person name="Mondo S."/>
            <person name="Pangilinan J."/>
            <person name="Riley R."/>
            <person name="Labutti K."/>
            <person name="Andreopoulos B."/>
            <person name="Lipzen A."/>
            <person name="Chen C."/>
            <person name="Yanf M."/>
            <person name="Daum C."/>
            <person name="Ng V."/>
            <person name="Clum A."/>
            <person name="Ohm R."/>
            <person name="Martin F."/>
            <person name="Silar P."/>
            <person name="Natvig D."/>
            <person name="Lalanne C."/>
            <person name="Gautier V."/>
            <person name="Ament-Velasquez S.L."/>
            <person name="Kruys A."/>
            <person name="Hutchinson M.I."/>
            <person name="Powell A.J."/>
            <person name="Barry K."/>
            <person name="Miller A.N."/>
            <person name="Grigoriev I.V."/>
            <person name="Debuchy R."/>
            <person name="Gladieux P."/>
            <person name="Thoren M.H."/>
            <person name="Johannesson H."/>
        </authorList>
    </citation>
    <scope>NUCLEOTIDE SEQUENCE</scope>
    <source>
        <strain evidence="11">CBS 508.74</strain>
    </source>
</reference>
<evidence type="ECO:0000256" key="10">
    <source>
        <dbReference type="SAM" id="Phobius"/>
    </source>
</evidence>
<keyword evidence="10" id="KW-1133">Transmembrane helix</keyword>
<protein>
    <submittedName>
        <fullName evidence="11">Cytochrome P450</fullName>
    </submittedName>
</protein>
<comment type="similarity">
    <text evidence="2 9">Belongs to the cytochrome P450 family.</text>
</comment>
<sequence length="525" mass="59452">MALIAADLLGAYPGSTWALAAVILAAGIILFNVIYNFFLHPLSPIPGPKLWAASYIPYTLVWLTGRLPFVVHSLHEKYGDVVRLTPSRVSFTHPDAWNAIRGHRKAGQGENGKDPLFYAMTRHNILGADRADHNRFRRILAHGFSAKAMQDQQPLIVKYVDLLIDRLRERTGSQKGEDGQTKPHPAVVDLAAWFNFTTFDVIGDLSFGEPFGCLESSQYHPWVYAILNGVKQFGPIMAIRFHFPPVLFDLIRVLSRVSPKSYFGKHWETQTEFARQKIAKRRRLGESRPDFAEAMLKAKSEDGRMLSEEELASNARLLVLAGSETTATALTGAAYFLATHPDVQRKLAEEVRSSFKAEGKIDYFSVNQLKYMLAVLDESMRMYPPVPSNLPRVCMPGGDVILGYRVPEGTHLDIWPWAMNYSSRNFTSPNEFIPERWLDQDEHKGRRFDKERHSAFQPFSVGPRNCIGKNLAYVEMRLILARLLWNFDLSLADEASTQLTNGQIFSLWVKKPLNVRLTPVVRSHV</sequence>
<reference evidence="11" key="1">
    <citation type="journal article" date="2023" name="Mol. Phylogenet. Evol.">
        <title>Genome-scale phylogeny and comparative genomics of the fungal order Sordariales.</title>
        <authorList>
            <person name="Hensen N."/>
            <person name="Bonometti L."/>
            <person name="Westerberg I."/>
            <person name="Brannstrom I.O."/>
            <person name="Guillou S."/>
            <person name="Cros-Aarteil S."/>
            <person name="Calhoun S."/>
            <person name="Haridas S."/>
            <person name="Kuo A."/>
            <person name="Mondo S."/>
            <person name="Pangilinan J."/>
            <person name="Riley R."/>
            <person name="LaButti K."/>
            <person name="Andreopoulos B."/>
            <person name="Lipzen A."/>
            <person name="Chen C."/>
            <person name="Yan M."/>
            <person name="Daum C."/>
            <person name="Ng V."/>
            <person name="Clum A."/>
            <person name="Steindorff A."/>
            <person name="Ohm R.A."/>
            <person name="Martin F."/>
            <person name="Silar P."/>
            <person name="Natvig D.O."/>
            <person name="Lalanne C."/>
            <person name="Gautier V."/>
            <person name="Ament-Velasquez S.L."/>
            <person name="Kruys A."/>
            <person name="Hutchinson M.I."/>
            <person name="Powell A.J."/>
            <person name="Barry K."/>
            <person name="Miller A.N."/>
            <person name="Grigoriev I.V."/>
            <person name="Debuchy R."/>
            <person name="Gladieux P."/>
            <person name="Hiltunen Thoren M."/>
            <person name="Johannesson H."/>
        </authorList>
    </citation>
    <scope>NUCLEOTIDE SEQUENCE</scope>
    <source>
        <strain evidence="11">CBS 508.74</strain>
    </source>
</reference>
<evidence type="ECO:0000256" key="9">
    <source>
        <dbReference type="RuleBase" id="RU000461"/>
    </source>
</evidence>
<dbReference type="Proteomes" id="UP001302812">
    <property type="component" value="Unassembled WGS sequence"/>
</dbReference>
<dbReference type="Pfam" id="PF00067">
    <property type="entry name" value="p450"/>
    <property type="match status" value="1"/>
</dbReference>
<proteinExistence type="inferred from homology"/>
<dbReference type="InterPro" id="IPR002401">
    <property type="entry name" value="Cyt_P450_E_grp-I"/>
</dbReference>
<dbReference type="SUPFAM" id="SSF48264">
    <property type="entry name" value="Cytochrome P450"/>
    <property type="match status" value="1"/>
</dbReference>
<name>A0AAN6T7W8_9PEZI</name>
<dbReference type="InterPro" id="IPR036396">
    <property type="entry name" value="Cyt_P450_sf"/>
</dbReference>
<evidence type="ECO:0000256" key="1">
    <source>
        <dbReference type="ARBA" id="ARBA00001971"/>
    </source>
</evidence>
<evidence type="ECO:0000256" key="5">
    <source>
        <dbReference type="ARBA" id="ARBA00023002"/>
    </source>
</evidence>
<evidence type="ECO:0000256" key="3">
    <source>
        <dbReference type="ARBA" id="ARBA00022617"/>
    </source>
</evidence>
<dbReference type="GO" id="GO:0016705">
    <property type="term" value="F:oxidoreductase activity, acting on paired donors, with incorporation or reduction of molecular oxygen"/>
    <property type="evidence" value="ECO:0007669"/>
    <property type="project" value="InterPro"/>
</dbReference>
<evidence type="ECO:0000313" key="11">
    <source>
        <dbReference type="EMBL" id="KAK4107339.1"/>
    </source>
</evidence>
<dbReference type="GO" id="GO:0020037">
    <property type="term" value="F:heme binding"/>
    <property type="evidence" value="ECO:0007669"/>
    <property type="project" value="InterPro"/>
</dbReference>
<dbReference type="InterPro" id="IPR050121">
    <property type="entry name" value="Cytochrome_P450_monoxygenase"/>
</dbReference>
<comment type="cofactor">
    <cofactor evidence="1 8">
        <name>heme</name>
        <dbReference type="ChEBI" id="CHEBI:30413"/>
    </cofactor>
</comment>
<dbReference type="PRINTS" id="PR00463">
    <property type="entry name" value="EP450I"/>
</dbReference>
<dbReference type="Gene3D" id="1.10.630.10">
    <property type="entry name" value="Cytochrome P450"/>
    <property type="match status" value="1"/>
</dbReference>
<accession>A0AAN6T7W8</accession>
<evidence type="ECO:0000256" key="6">
    <source>
        <dbReference type="ARBA" id="ARBA00023004"/>
    </source>
</evidence>
<feature type="binding site" description="axial binding residue" evidence="8">
    <location>
        <position position="466"/>
    </location>
    <ligand>
        <name>heme</name>
        <dbReference type="ChEBI" id="CHEBI:30413"/>
    </ligand>
    <ligandPart>
        <name>Fe</name>
        <dbReference type="ChEBI" id="CHEBI:18248"/>
    </ligandPart>
</feature>
<evidence type="ECO:0000256" key="7">
    <source>
        <dbReference type="ARBA" id="ARBA00023033"/>
    </source>
</evidence>
<dbReference type="GeneID" id="89942415"/>
<dbReference type="PRINTS" id="PR00385">
    <property type="entry name" value="P450"/>
</dbReference>
<evidence type="ECO:0000256" key="2">
    <source>
        <dbReference type="ARBA" id="ARBA00010617"/>
    </source>
</evidence>
<keyword evidence="5 9" id="KW-0560">Oxidoreductase</keyword>
<dbReference type="PROSITE" id="PS00086">
    <property type="entry name" value="CYTOCHROME_P450"/>
    <property type="match status" value="1"/>
</dbReference>
<evidence type="ECO:0000256" key="4">
    <source>
        <dbReference type="ARBA" id="ARBA00022723"/>
    </source>
</evidence>
<organism evidence="11 12">
    <name type="scientific">Canariomyces notabilis</name>
    <dbReference type="NCBI Taxonomy" id="2074819"/>
    <lineage>
        <taxon>Eukaryota</taxon>
        <taxon>Fungi</taxon>
        <taxon>Dikarya</taxon>
        <taxon>Ascomycota</taxon>
        <taxon>Pezizomycotina</taxon>
        <taxon>Sordariomycetes</taxon>
        <taxon>Sordariomycetidae</taxon>
        <taxon>Sordariales</taxon>
        <taxon>Chaetomiaceae</taxon>
        <taxon>Canariomyces</taxon>
    </lineage>
</organism>
<dbReference type="RefSeq" id="XP_064664909.1">
    <property type="nucleotide sequence ID" value="XM_064818290.1"/>
</dbReference>
<dbReference type="PANTHER" id="PTHR24305">
    <property type="entry name" value="CYTOCHROME P450"/>
    <property type="match status" value="1"/>
</dbReference>
<dbReference type="InterPro" id="IPR017972">
    <property type="entry name" value="Cyt_P450_CS"/>
</dbReference>
<keyword evidence="4 8" id="KW-0479">Metal-binding</keyword>
<keyword evidence="10" id="KW-0812">Transmembrane</keyword>
<keyword evidence="10" id="KW-0472">Membrane</keyword>
<evidence type="ECO:0000313" key="12">
    <source>
        <dbReference type="Proteomes" id="UP001302812"/>
    </source>
</evidence>
<keyword evidence="6 8" id="KW-0408">Iron</keyword>
<dbReference type="GO" id="GO:0004497">
    <property type="term" value="F:monooxygenase activity"/>
    <property type="evidence" value="ECO:0007669"/>
    <property type="project" value="UniProtKB-KW"/>
</dbReference>
<dbReference type="EMBL" id="MU853376">
    <property type="protein sequence ID" value="KAK4107339.1"/>
    <property type="molecule type" value="Genomic_DNA"/>
</dbReference>
<evidence type="ECO:0000256" key="8">
    <source>
        <dbReference type="PIRSR" id="PIRSR602401-1"/>
    </source>
</evidence>
<keyword evidence="12" id="KW-1185">Reference proteome</keyword>